<dbReference type="AlphaFoldDB" id="A0A7W9B2K5"/>
<proteinExistence type="predicted"/>
<feature type="domain" description="Thioredoxin" evidence="3">
    <location>
        <begin position="28"/>
        <end position="164"/>
    </location>
</feature>
<evidence type="ECO:0000256" key="2">
    <source>
        <dbReference type="SAM" id="SignalP"/>
    </source>
</evidence>
<reference evidence="4 5" key="1">
    <citation type="submission" date="2020-08" db="EMBL/GenBank/DDBJ databases">
        <title>Genomic Encyclopedia of Type Strains, Phase IV (KMG-IV): sequencing the most valuable type-strain genomes for metagenomic binning, comparative biology and taxonomic classification.</title>
        <authorList>
            <person name="Goeker M."/>
        </authorList>
    </citation>
    <scope>NUCLEOTIDE SEQUENCE [LARGE SCALE GENOMIC DNA]</scope>
    <source>
        <strain evidence="4 5">DSM 27163</strain>
    </source>
</reference>
<dbReference type="InterPro" id="IPR050553">
    <property type="entry name" value="Thioredoxin_ResA/DsbE_sf"/>
</dbReference>
<feature type="signal peptide" evidence="2">
    <location>
        <begin position="1"/>
        <end position="23"/>
    </location>
</feature>
<dbReference type="Pfam" id="PF00578">
    <property type="entry name" value="AhpC-TSA"/>
    <property type="match status" value="1"/>
</dbReference>
<dbReference type="PROSITE" id="PS51352">
    <property type="entry name" value="THIOREDOXIN_2"/>
    <property type="match status" value="1"/>
</dbReference>
<keyword evidence="2" id="KW-0732">Signal</keyword>
<sequence length="167" mass="18269">MLNRTLRRIAAVLILAAAPLLLAASGPAKIGELAPGFSFTTLDKRKVRLEDLKGKVVVINLWATWCGPCKAEMPMMHAYYQKHHAQGLEMFGVTSEGIEVRSWLKKLSGVLSYPLANQVLPRYRPIGGAVPSTFIIDRKGVLRVARAGAFSETAFRKTVDPLLAEAP</sequence>
<evidence type="ECO:0000256" key="1">
    <source>
        <dbReference type="ARBA" id="ARBA00023284"/>
    </source>
</evidence>
<feature type="chain" id="PRO_5030961270" evidence="2">
    <location>
        <begin position="24"/>
        <end position="167"/>
    </location>
</feature>
<organism evidence="4 5">
    <name type="scientific">Sphingopyxis panaciterrulae</name>
    <dbReference type="NCBI Taxonomy" id="462372"/>
    <lineage>
        <taxon>Bacteria</taxon>
        <taxon>Pseudomonadati</taxon>
        <taxon>Pseudomonadota</taxon>
        <taxon>Alphaproteobacteria</taxon>
        <taxon>Sphingomonadales</taxon>
        <taxon>Sphingomonadaceae</taxon>
        <taxon>Sphingopyxis</taxon>
    </lineage>
</organism>
<gene>
    <name evidence="4" type="ORF">FHR21_000396</name>
</gene>
<name>A0A7W9B2K5_9SPHN</name>
<dbReference type="EMBL" id="JACIJH010000001">
    <property type="protein sequence ID" value="MBB5705071.1"/>
    <property type="molecule type" value="Genomic_DNA"/>
</dbReference>
<evidence type="ECO:0000313" key="5">
    <source>
        <dbReference type="Proteomes" id="UP000537161"/>
    </source>
</evidence>
<dbReference type="PANTHER" id="PTHR42852">
    <property type="entry name" value="THIOL:DISULFIDE INTERCHANGE PROTEIN DSBE"/>
    <property type="match status" value="1"/>
</dbReference>
<dbReference type="GO" id="GO:0016853">
    <property type="term" value="F:isomerase activity"/>
    <property type="evidence" value="ECO:0007669"/>
    <property type="project" value="UniProtKB-KW"/>
</dbReference>
<dbReference type="InterPro" id="IPR013766">
    <property type="entry name" value="Thioredoxin_domain"/>
</dbReference>
<dbReference type="InterPro" id="IPR036249">
    <property type="entry name" value="Thioredoxin-like_sf"/>
</dbReference>
<dbReference type="Gene3D" id="3.40.30.10">
    <property type="entry name" value="Glutaredoxin"/>
    <property type="match status" value="1"/>
</dbReference>
<dbReference type="PROSITE" id="PS00194">
    <property type="entry name" value="THIOREDOXIN_1"/>
    <property type="match status" value="1"/>
</dbReference>
<evidence type="ECO:0000259" key="3">
    <source>
        <dbReference type="PROSITE" id="PS51352"/>
    </source>
</evidence>
<evidence type="ECO:0000313" key="4">
    <source>
        <dbReference type="EMBL" id="MBB5705071.1"/>
    </source>
</evidence>
<comment type="caution">
    <text evidence="4">The sequence shown here is derived from an EMBL/GenBank/DDBJ whole genome shotgun (WGS) entry which is preliminary data.</text>
</comment>
<keyword evidence="4" id="KW-0413">Isomerase</keyword>
<keyword evidence="1" id="KW-0676">Redox-active center</keyword>
<keyword evidence="5" id="KW-1185">Reference proteome</keyword>
<dbReference type="PANTHER" id="PTHR42852:SF17">
    <property type="entry name" value="THIOREDOXIN-LIKE PROTEIN HI_1115"/>
    <property type="match status" value="1"/>
</dbReference>
<dbReference type="CDD" id="cd02966">
    <property type="entry name" value="TlpA_like_family"/>
    <property type="match status" value="1"/>
</dbReference>
<dbReference type="Proteomes" id="UP000537161">
    <property type="component" value="Unassembled WGS sequence"/>
</dbReference>
<dbReference type="RefSeq" id="WP_184094773.1">
    <property type="nucleotide sequence ID" value="NZ_JACIJH010000001.1"/>
</dbReference>
<dbReference type="InterPro" id="IPR000866">
    <property type="entry name" value="AhpC/TSA"/>
</dbReference>
<accession>A0A7W9B2K5</accession>
<protein>
    <submittedName>
        <fullName evidence="4">Thiol-disulfide isomerase/thioredoxin</fullName>
    </submittedName>
</protein>
<dbReference type="InterPro" id="IPR017937">
    <property type="entry name" value="Thioredoxin_CS"/>
</dbReference>
<dbReference type="GO" id="GO:0015036">
    <property type="term" value="F:disulfide oxidoreductase activity"/>
    <property type="evidence" value="ECO:0007669"/>
    <property type="project" value="UniProtKB-ARBA"/>
</dbReference>
<dbReference type="GO" id="GO:0016209">
    <property type="term" value="F:antioxidant activity"/>
    <property type="evidence" value="ECO:0007669"/>
    <property type="project" value="InterPro"/>
</dbReference>
<dbReference type="SUPFAM" id="SSF52833">
    <property type="entry name" value="Thioredoxin-like"/>
    <property type="match status" value="1"/>
</dbReference>